<evidence type="ECO:0000313" key="1">
    <source>
        <dbReference type="EMBL" id="OHX66170.1"/>
    </source>
</evidence>
<evidence type="ECO:0000313" key="2">
    <source>
        <dbReference type="Proteomes" id="UP000179797"/>
    </source>
</evidence>
<keyword evidence="2" id="KW-1185">Reference proteome</keyword>
<sequence length="314" mass="37566">MLLQPKHPMKNYHILNGDGIFEAWKHQNYEGEPIIFREMLVEGESMTELWTHRFFEKRKHFFLTNYGVTFEEYNNLSGVELQKMNQLINASSITLWFENDLFCYINLMATLHYLYQINNSEIEIWLVMGEGTKGLGEYSKEAFGQLYHQKIKLDKDDLYFASKFWEFYTNADLDNFVTYIKRSPKFLPLLNEVMSTYLEQFPQKESGVNKLERRVLKFLNDEPLTENKLIGKLLRRQKYEGFGDMQYEKILKLMSINLIEKAENNLLVLSSEGRNVLRGLQKFDDEQWPYQFYGGAMRTEYYYDQEKSFLIERN</sequence>
<dbReference type="EMBL" id="JRYR02000001">
    <property type="protein sequence ID" value="OHX66170.1"/>
    <property type="molecule type" value="Genomic_DNA"/>
</dbReference>
<comment type="caution">
    <text evidence="1">The sequence shown here is derived from an EMBL/GenBank/DDBJ whole genome shotgun (WGS) entry which is preliminary data.</text>
</comment>
<organism evidence="1 2">
    <name type="scientific">Flammeovirga pacifica</name>
    <dbReference type="NCBI Taxonomy" id="915059"/>
    <lineage>
        <taxon>Bacteria</taxon>
        <taxon>Pseudomonadati</taxon>
        <taxon>Bacteroidota</taxon>
        <taxon>Cytophagia</taxon>
        <taxon>Cytophagales</taxon>
        <taxon>Flammeovirgaceae</taxon>
        <taxon>Flammeovirga</taxon>
    </lineage>
</organism>
<reference evidence="1 2" key="1">
    <citation type="journal article" date="2012" name="Int. J. Syst. Evol. Microbiol.">
        <title>Flammeovirga pacifica sp. nov., isolated from deep-sea sediment.</title>
        <authorList>
            <person name="Xu H."/>
            <person name="Fu Y."/>
            <person name="Yang N."/>
            <person name="Ding Z."/>
            <person name="Lai Q."/>
            <person name="Zeng R."/>
        </authorList>
    </citation>
    <scope>NUCLEOTIDE SEQUENCE [LARGE SCALE GENOMIC DNA]</scope>
    <source>
        <strain evidence="2">DSM 24597 / LMG 26175 / WPAGA1</strain>
    </source>
</reference>
<evidence type="ECO:0008006" key="3">
    <source>
        <dbReference type="Google" id="ProtNLM"/>
    </source>
</evidence>
<accession>A0A1S1YYU8</accession>
<protein>
    <recommendedName>
        <fullName evidence="3">DUF1835 domain-containing protein</fullName>
    </recommendedName>
</protein>
<dbReference type="Proteomes" id="UP000179797">
    <property type="component" value="Unassembled WGS sequence"/>
</dbReference>
<name>A0A1S1YYU8_FLAPC</name>
<gene>
    <name evidence="1" type="ORF">NH26_07300</name>
</gene>
<dbReference type="AlphaFoldDB" id="A0A1S1YYU8"/>
<proteinExistence type="predicted"/>
<dbReference type="STRING" id="915059.NH26_07300"/>